<dbReference type="GO" id="GO:0005739">
    <property type="term" value="C:mitochondrion"/>
    <property type="evidence" value="ECO:0007669"/>
    <property type="project" value="InterPro"/>
</dbReference>
<dbReference type="Pfam" id="PF19189">
    <property type="entry name" value="Mtf2"/>
    <property type="match status" value="1"/>
</dbReference>
<dbReference type="InterPro" id="IPR040009">
    <property type="entry name" value="Mtf2/C5D6.12-like"/>
</dbReference>
<feature type="compositionally biased region" description="Basic and acidic residues" evidence="1">
    <location>
        <begin position="192"/>
        <end position="214"/>
    </location>
</feature>
<dbReference type="RefSeq" id="XP_033674995.1">
    <property type="nucleotide sequence ID" value="XM_033803597.1"/>
</dbReference>
<dbReference type="InterPro" id="IPR043837">
    <property type="entry name" value="Mtf2-like_C"/>
</dbReference>
<dbReference type="PANTHER" id="PTHR39468:SF1">
    <property type="entry name" value="MTF2-LIKE C-TERMINAL DOMAIN-CONTAINING PROTEIN"/>
    <property type="match status" value="1"/>
</dbReference>
<feature type="region of interest" description="Disordered" evidence="1">
    <location>
        <begin position="43"/>
        <end position="166"/>
    </location>
</feature>
<dbReference type="AlphaFoldDB" id="A0A6A6D8X4"/>
<dbReference type="GeneID" id="54556869"/>
<feature type="compositionally biased region" description="Basic and acidic residues" evidence="1">
    <location>
        <begin position="58"/>
        <end position="74"/>
    </location>
</feature>
<name>A0A6A6D8X4_ZASCE</name>
<dbReference type="PANTHER" id="PTHR39468">
    <property type="entry name" value="CHROMOSOME 7, WHOLE GENOME SHOTGUN SEQUENCE"/>
    <property type="match status" value="1"/>
</dbReference>
<feature type="region of interest" description="Disordered" evidence="1">
    <location>
        <begin position="187"/>
        <end position="214"/>
    </location>
</feature>
<dbReference type="EMBL" id="ML993579">
    <property type="protein sequence ID" value="KAF2174106.1"/>
    <property type="molecule type" value="Genomic_DNA"/>
</dbReference>
<dbReference type="Proteomes" id="UP000799537">
    <property type="component" value="Unassembled WGS sequence"/>
</dbReference>
<evidence type="ECO:0000313" key="3">
    <source>
        <dbReference type="EMBL" id="KAF2174106.1"/>
    </source>
</evidence>
<feature type="domain" description="Mtf2-like C-terminal" evidence="2">
    <location>
        <begin position="302"/>
        <end position="466"/>
    </location>
</feature>
<feature type="compositionally biased region" description="Polar residues" evidence="1">
    <location>
        <begin position="101"/>
        <end position="111"/>
    </location>
</feature>
<evidence type="ECO:0000256" key="1">
    <source>
        <dbReference type="SAM" id="MobiDB-lite"/>
    </source>
</evidence>
<reference evidence="3" key="1">
    <citation type="journal article" date="2020" name="Stud. Mycol.">
        <title>101 Dothideomycetes genomes: a test case for predicting lifestyles and emergence of pathogens.</title>
        <authorList>
            <person name="Haridas S."/>
            <person name="Albert R."/>
            <person name="Binder M."/>
            <person name="Bloem J."/>
            <person name="Labutti K."/>
            <person name="Salamov A."/>
            <person name="Andreopoulos B."/>
            <person name="Baker S."/>
            <person name="Barry K."/>
            <person name="Bills G."/>
            <person name="Bluhm B."/>
            <person name="Cannon C."/>
            <person name="Castanera R."/>
            <person name="Culley D."/>
            <person name="Daum C."/>
            <person name="Ezra D."/>
            <person name="Gonzalez J."/>
            <person name="Henrissat B."/>
            <person name="Kuo A."/>
            <person name="Liang C."/>
            <person name="Lipzen A."/>
            <person name="Lutzoni F."/>
            <person name="Magnuson J."/>
            <person name="Mondo S."/>
            <person name="Nolan M."/>
            <person name="Ohm R."/>
            <person name="Pangilinan J."/>
            <person name="Park H.-J."/>
            <person name="Ramirez L."/>
            <person name="Alfaro M."/>
            <person name="Sun H."/>
            <person name="Tritt A."/>
            <person name="Yoshinaga Y."/>
            <person name="Zwiers L.-H."/>
            <person name="Turgeon B."/>
            <person name="Goodwin S."/>
            <person name="Spatafora J."/>
            <person name="Crous P."/>
            <person name="Grigoriev I."/>
        </authorList>
    </citation>
    <scope>NUCLEOTIDE SEQUENCE</scope>
    <source>
        <strain evidence="3">ATCC 36951</strain>
    </source>
</reference>
<protein>
    <recommendedName>
        <fullName evidence="2">Mtf2-like C-terminal domain-containing protein</fullName>
    </recommendedName>
</protein>
<keyword evidence="4" id="KW-1185">Reference proteome</keyword>
<gene>
    <name evidence="3" type="ORF">M409DRAFT_16379</name>
</gene>
<dbReference type="OrthoDB" id="2444174at2759"/>
<evidence type="ECO:0000313" key="4">
    <source>
        <dbReference type="Proteomes" id="UP000799537"/>
    </source>
</evidence>
<sequence length="513" mass="58081">MLARSATAKSCLLSLESTKAGFVPFLYQTRTILREFATSNNYQRREDWKNNPQNSKNKQKDGSEAQEKGSDRKARALRKARLPERPTFGHKYRHDDDRRGQSYNQRSNQFDGNKERSNGRNRRTRDPRKDRQSFRPNTTEERLPREEPVPFEGKLPTSDLSARVEGSTMTPKELRIFEQLFRVKPTQVQQDTKADGTPEEKKALEQPVKGSHDEIPAGAAFGKAKHHRKLHNKGQLRSKAPQTNLYGVAAPQTRREFPDLLRPLAEEAAALRAQEAIGDGEKTIDDRSMSTTAPDDQAAKKLDSIKSSMDEAKTDVALWNVLQLQIFTYVRTLSDSWRPVKAGRDFQTLTQTLPQSLLYFMKSLRDSFPGSLLGLVLLPTLKKLGPSAFALGASTELFNEHMWLLYRHYADLDGIAETLSEMDKNVYEFDSGTKDLISTILRDGRKSLNNGFGPGMQALWSTDRKTRGLEKISRWEGVVEERLKAAALRAAMEEQAKLAEDEGEEEDQKLAVA</sequence>
<proteinExistence type="predicted"/>
<feature type="compositionally biased region" description="Basic and acidic residues" evidence="1">
    <location>
        <begin position="127"/>
        <end position="148"/>
    </location>
</feature>
<accession>A0A6A6D8X4</accession>
<evidence type="ECO:0000259" key="2">
    <source>
        <dbReference type="Pfam" id="PF19189"/>
    </source>
</evidence>
<organism evidence="3 4">
    <name type="scientific">Zasmidium cellare ATCC 36951</name>
    <dbReference type="NCBI Taxonomy" id="1080233"/>
    <lineage>
        <taxon>Eukaryota</taxon>
        <taxon>Fungi</taxon>
        <taxon>Dikarya</taxon>
        <taxon>Ascomycota</taxon>
        <taxon>Pezizomycotina</taxon>
        <taxon>Dothideomycetes</taxon>
        <taxon>Dothideomycetidae</taxon>
        <taxon>Mycosphaerellales</taxon>
        <taxon>Mycosphaerellaceae</taxon>
        <taxon>Zasmidium</taxon>
    </lineage>
</organism>